<dbReference type="SUPFAM" id="SSF56801">
    <property type="entry name" value="Acetyl-CoA synthetase-like"/>
    <property type="match status" value="1"/>
</dbReference>
<reference evidence="4 5" key="1">
    <citation type="submission" date="2018-10" db="EMBL/GenBank/DDBJ databases">
        <title>Genomic Encyclopedia of Archaeal and Bacterial Type Strains, Phase II (KMG-II): from individual species to whole genera.</title>
        <authorList>
            <person name="Goeker M."/>
        </authorList>
    </citation>
    <scope>NUCLEOTIDE SEQUENCE [LARGE SCALE GENOMIC DNA]</scope>
    <source>
        <strain evidence="4 5">DSM 14954</strain>
    </source>
</reference>
<sequence length="487" mass="53826">MNNAGLLVDRRLDAGHGDKVAIRCAGESVTYTQLHDAICRVGNVLEGLGVGREDRVLMILDDSPTFPALFLGAMRAGAVPAPVSFLDTTENFAHYARDSYAKLIVAEDALVQRLPPGTMPRSRFEALLAESPGDRAPADTHRDDMAFWLFSGGSTGFPKGVVHLHHDIEYTCETYAKEILRIQEHDVTFSSTKLYHAYGLGNNLTFPYWVGATTVLRPGRPDPRGLLETAAAERPSLFFSVPTLYGAMVNLEDASTFDLGSVRMCVSAAEPLAPEVLRRWQQCFGLDIVDGIGSTELLHIYCSNRPGDVRPGTSGKPVPGYELVLLDEVHTPVADGQVGNLWVRGDSALAYYWHQHEKTKAAIRGDLFFTGDRYRVNEQGDYVYEGRADDMIKVGGLWASPIEIENALVEHPRVLEAAAVGVDADYTTRVKAFVIARGDPGDDGLVAELQAWCKERLRRYEYPHFIEFVDDLPKTPTGKIQRYKLRA</sequence>
<dbReference type="GO" id="GO:0005524">
    <property type="term" value="F:ATP binding"/>
    <property type="evidence" value="ECO:0007669"/>
    <property type="project" value="InterPro"/>
</dbReference>
<evidence type="ECO:0000259" key="2">
    <source>
        <dbReference type="Pfam" id="PF00501"/>
    </source>
</evidence>
<dbReference type="GO" id="GO:0044550">
    <property type="term" value="P:secondary metabolite biosynthetic process"/>
    <property type="evidence" value="ECO:0007669"/>
    <property type="project" value="TreeGrafter"/>
</dbReference>
<feature type="domain" description="AMP-binding enzyme C-terminal" evidence="3">
    <location>
        <begin position="403"/>
        <end position="479"/>
    </location>
</feature>
<dbReference type="NCBIfam" id="TIGR02262">
    <property type="entry name" value="benz_CoA_lig"/>
    <property type="match status" value="1"/>
</dbReference>
<evidence type="ECO:0000256" key="1">
    <source>
        <dbReference type="ARBA" id="ARBA00022598"/>
    </source>
</evidence>
<evidence type="ECO:0000313" key="5">
    <source>
        <dbReference type="Proteomes" id="UP000278962"/>
    </source>
</evidence>
<dbReference type="GO" id="GO:0016878">
    <property type="term" value="F:acid-thiol ligase activity"/>
    <property type="evidence" value="ECO:0007669"/>
    <property type="project" value="TreeGrafter"/>
</dbReference>
<dbReference type="InterPro" id="IPR045851">
    <property type="entry name" value="AMP-bd_C_sf"/>
</dbReference>
<dbReference type="PANTHER" id="PTHR43352:SF1">
    <property type="entry name" value="ANTHRANILATE--COA LIGASE"/>
    <property type="match status" value="1"/>
</dbReference>
<keyword evidence="1 4" id="KW-0436">Ligase</keyword>
<dbReference type="PANTHER" id="PTHR43352">
    <property type="entry name" value="ACETYL-COA SYNTHETASE"/>
    <property type="match status" value="1"/>
</dbReference>
<dbReference type="GO" id="GO:0016405">
    <property type="term" value="F:CoA-ligase activity"/>
    <property type="evidence" value="ECO:0007669"/>
    <property type="project" value="InterPro"/>
</dbReference>
<dbReference type="Gene3D" id="3.40.50.12780">
    <property type="entry name" value="N-terminal domain of ligase-like"/>
    <property type="match status" value="1"/>
</dbReference>
<protein>
    <submittedName>
        <fullName evidence="4">Benzoate-CoA ligase</fullName>
    </submittedName>
</protein>
<name>A0A660L3E8_9ACTN</name>
<dbReference type="RefSeq" id="WP_121254123.1">
    <property type="nucleotide sequence ID" value="NZ_RBIL01000002.1"/>
</dbReference>
<evidence type="ECO:0000259" key="3">
    <source>
        <dbReference type="Pfam" id="PF13193"/>
    </source>
</evidence>
<gene>
    <name evidence="4" type="ORF">C8N24_4425</name>
</gene>
<comment type="caution">
    <text evidence="4">The sequence shown here is derived from an EMBL/GenBank/DDBJ whole genome shotgun (WGS) entry which is preliminary data.</text>
</comment>
<accession>A0A660L3E8</accession>
<dbReference type="Gene3D" id="3.30.300.30">
    <property type="match status" value="1"/>
</dbReference>
<dbReference type="EMBL" id="RBIL01000002">
    <property type="protein sequence ID" value="RKQ86413.1"/>
    <property type="molecule type" value="Genomic_DNA"/>
</dbReference>
<organism evidence="4 5">
    <name type="scientific">Solirubrobacter pauli</name>
    <dbReference type="NCBI Taxonomy" id="166793"/>
    <lineage>
        <taxon>Bacteria</taxon>
        <taxon>Bacillati</taxon>
        <taxon>Actinomycetota</taxon>
        <taxon>Thermoleophilia</taxon>
        <taxon>Solirubrobacterales</taxon>
        <taxon>Solirubrobacteraceae</taxon>
        <taxon>Solirubrobacter</taxon>
    </lineage>
</organism>
<dbReference type="OrthoDB" id="9803968at2"/>
<dbReference type="InterPro" id="IPR011957">
    <property type="entry name" value="Benz_CoA_lig"/>
</dbReference>
<evidence type="ECO:0000313" key="4">
    <source>
        <dbReference type="EMBL" id="RKQ86413.1"/>
    </source>
</evidence>
<dbReference type="Proteomes" id="UP000278962">
    <property type="component" value="Unassembled WGS sequence"/>
</dbReference>
<keyword evidence="5" id="KW-1185">Reference proteome</keyword>
<dbReference type="Pfam" id="PF13193">
    <property type="entry name" value="AMP-binding_C"/>
    <property type="match status" value="1"/>
</dbReference>
<feature type="domain" description="AMP-dependent synthetase/ligase" evidence="2">
    <location>
        <begin position="14"/>
        <end position="353"/>
    </location>
</feature>
<dbReference type="InterPro" id="IPR000873">
    <property type="entry name" value="AMP-dep_synth/lig_dom"/>
</dbReference>
<dbReference type="AlphaFoldDB" id="A0A660L3E8"/>
<dbReference type="InterPro" id="IPR025110">
    <property type="entry name" value="AMP-bd_C"/>
</dbReference>
<dbReference type="Pfam" id="PF00501">
    <property type="entry name" value="AMP-binding"/>
    <property type="match status" value="1"/>
</dbReference>
<proteinExistence type="predicted"/>
<dbReference type="InterPro" id="IPR042099">
    <property type="entry name" value="ANL_N_sf"/>
</dbReference>